<keyword evidence="9" id="KW-1185">Reference proteome</keyword>
<keyword evidence="3 7" id="KW-0812">Transmembrane</keyword>
<evidence type="ECO:0000256" key="5">
    <source>
        <dbReference type="ARBA" id="ARBA00023136"/>
    </source>
</evidence>
<evidence type="ECO:0000256" key="4">
    <source>
        <dbReference type="ARBA" id="ARBA00022989"/>
    </source>
</evidence>
<dbReference type="EMBL" id="FMHW01000002">
    <property type="protein sequence ID" value="SCL20057.1"/>
    <property type="molecule type" value="Genomic_DNA"/>
</dbReference>
<sequence>MNGFSNLLSTSRAIVGGPFVVVAVLLVLGGTADSGYDYGATSTLCINLVALIGLNLIAGHAGQLVLGYAALMAVGAYTVAVAGTDHGLSGPVTLLLAPALGALLAVVIGVPTLRLRGLYFGVGTLAFAVIVDFFNNRAVPITGGPDGKLVGPLTIGIRNYSNPEDFFYFTLAITAAVLVFERLFVRTWTAWGLKAARTSEPAAASAGVPIFSARLGTFALSGAIAGLAGALLAYQTLYVSPSSFTLHESIDLFVVLFVGGMATFVGPIVGAAILYVFTRWLAPYPELKPLLLGMVFLVALRFLPGGVGAALNKLRALVRARRRPPGTPNRAAKESASVPAGVSS</sequence>
<comment type="subcellular location">
    <subcellularLocation>
        <location evidence="1">Cell membrane</location>
        <topology evidence="1">Multi-pass membrane protein</topology>
    </subcellularLocation>
</comment>
<keyword evidence="4 7" id="KW-1133">Transmembrane helix</keyword>
<evidence type="ECO:0000313" key="9">
    <source>
        <dbReference type="Proteomes" id="UP000198959"/>
    </source>
</evidence>
<feature type="transmembrane region" description="Helical" evidence="7">
    <location>
        <begin position="252"/>
        <end position="278"/>
    </location>
</feature>
<accession>A0A1C6RSE0</accession>
<keyword evidence="2" id="KW-1003">Cell membrane</keyword>
<dbReference type="Proteomes" id="UP000198959">
    <property type="component" value="Unassembled WGS sequence"/>
</dbReference>
<feature type="transmembrane region" description="Helical" evidence="7">
    <location>
        <begin position="12"/>
        <end position="32"/>
    </location>
</feature>
<proteinExistence type="predicted"/>
<name>A0A1C6RSE0_9ACTN</name>
<dbReference type="InterPro" id="IPR043428">
    <property type="entry name" value="LivM-like"/>
</dbReference>
<gene>
    <name evidence="8" type="ORF">GA0074692_0774</name>
</gene>
<feature type="transmembrane region" description="Helical" evidence="7">
    <location>
        <begin position="38"/>
        <end position="57"/>
    </location>
</feature>
<feature type="transmembrane region" description="Helical" evidence="7">
    <location>
        <begin position="117"/>
        <end position="134"/>
    </location>
</feature>
<evidence type="ECO:0000256" key="1">
    <source>
        <dbReference type="ARBA" id="ARBA00004651"/>
    </source>
</evidence>
<dbReference type="Pfam" id="PF02653">
    <property type="entry name" value="BPD_transp_2"/>
    <property type="match status" value="1"/>
</dbReference>
<evidence type="ECO:0000256" key="2">
    <source>
        <dbReference type="ARBA" id="ARBA00022475"/>
    </source>
</evidence>
<keyword evidence="5 7" id="KW-0472">Membrane</keyword>
<dbReference type="PANTHER" id="PTHR30482">
    <property type="entry name" value="HIGH-AFFINITY BRANCHED-CHAIN AMINO ACID TRANSPORT SYSTEM PERMEASE"/>
    <property type="match status" value="1"/>
</dbReference>
<evidence type="ECO:0000256" key="6">
    <source>
        <dbReference type="SAM" id="MobiDB-lite"/>
    </source>
</evidence>
<dbReference type="GO" id="GO:0005886">
    <property type="term" value="C:plasma membrane"/>
    <property type="evidence" value="ECO:0007669"/>
    <property type="project" value="UniProtKB-SubCell"/>
</dbReference>
<feature type="transmembrane region" description="Helical" evidence="7">
    <location>
        <begin position="206"/>
        <end position="232"/>
    </location>
</feature>
<reference evidence="9" key="1">
    <citation type="submission" date="2016-06" db="EMBL/GenBank/DDBJ databases">
        <authorList>
            <person name="Varghese N."/>
            <person name="Submissions Spin"/>
        </authorList>
    </citation>
    <scope>NUCLEOTIDE SEQUENCE [LARGE SCALE GENOMIC DNA]</scope>
    <source>
        <strain evidence="9">DSM 43817</strain>
    </source>
</reference>
<dbReference type="CDD" id="cd06581">
    <property type="entry name" value="TM_PBP1_LivM_like"/>
    <property type="match status" value="1"/>
</dbReference>
<protein>
    <submittedName>
        <fullName evidence="8">Amino acid/amide ABC transporter membrane protein 2, HAAT family</fullName>
    </submittedName>
</protein>
<feature type="transmembrane region" description="Helical" evidence="7">
    <location>
        <begin position="88"/>
        <end position="110"/>
    </location>
</feature>
<dbReference type="RefSeq" id="WP_176738278.1">
    <property type="nucleotide sequence ID" value="NZ_FMHW01000002.1"/>
</dbReference>
<dbReference type="InterPro" id="IPR001851">
    <property type="entry name" value="ABC_transp_permease"/>
</dbReference>
<dbReference type="STRING" id="145854.GA0074692_0774"/>
<dbReference type="PANTHER" id="PTHR30482:SF1">
    <property type="entry name" value="BRANCHED-CHAIN AMINO ACID TRANSPORT PERMEASE PROTEIN LIVM-RELATED"/>
    <property type="match status" value="1"/>
</dbReference>
<evidence type="ECO:0000313" key="8">
    <source>
        <dbReference type="EMBL" id="SCL20057.1"/>
    </source>
</evidence>
<feature type="transmembrane region" description="Helical" evidence="7">
    <location>
        <begin position="64"/>
        <end position="82"/>
    </location>
</feature>
<feature type="transmembrane region" description="Helical" evidence="7">
    <location>
        <begin position="290"/>
        <end position="311"/>
    </location>
</feature>
<feature type="region of interest" description="Disordered" evidence="6">
    <location>
        <begin position="322"/>
        <end position="344"/>
    </location>
</feature>
<organism evidence="8 9">
    <name type="scientific">Micromonospora pallida</name>
    <dbReference type="NCBI Taxonomy" id="145854"/>
    <lineage>
        <taxon>Bacteria</taxon>
        <taxon>Bacillati</taxon>
        <taxon>Actinomycetota</taxon>
        <taxon>Actinomycetes</taxon>
        <taxon>Micromonosporales</taxon>
        <taxon>Micromonosporaceae</taxon>
        <taxon>Micromonospora</taxon>
    </lineage>
</organism>
<dbReference type="GO" id="GO:0015658">
    <property type="term" value="F:branched-chain amino acid transmembrane transporter activity"/>
    <property type="evidence" value="ECO:0007669"/>
    <property type="project" value="InterPro"/>
</dbReference>
<dbReference type="AlphaFoldDB" id="A0A1C6RSE0"/>
<evidence type="ECO:0000256" key="3">
    <source>
        <dbReference type="ARBA" id="ARBA00022692"/>
    </source>
</evidence>
<feature type="transmembrane region" description="Helical" evidence="7">
    <location>
        <begin position="166"/>
        <end position="185"/>
    </location>
</feature>
<evidence type="ECO:0000256" key="7">
    <source>
        <dbReference type="SAM" id="Phobius"/>
    </source>
</evidence>